<evidence type="ECO:0000313" key="11">
    <source>
        <dbReference type="EMBL" id="KFX49965.1"/>
    </source>
</evidence>
<dbReference type="EMBL" id="JPOX01000008">
    <property type="protein sequence ID" value="KFX49965.1"/>
    <property type="molecule type" value="Genomic_DNA"/>
</dbReference>
<evidence type="ECO:0000256" key="8">
    <source>
        <dbReference type="PROSITE-ProRule" id="PRU00042"/>
    </source>
</evidence>
<feature type="compositionally biased region" description="Polar residues" evidence="9">
    <location>
        <begin position="340"/>
        <end position="353"/>
    </location>
</feature>
<evidence type="ECO:0000259" key="10">
    <source>
        <dbReference type="PROSITE" id="PS50157"/>
    </source>
</evidence>
<evidence type="ECO:0000256" key="2">
    <source>
        <dbReference type="ARBA" id="ARBA00022723"/>
    </source>
</evidence>
<sequence length="521" mass="58846">MSENTVDGVRKRLEWNLWRLCYERYTIYPIPPHVTCRNLAGKVGHKQHFSALTNLPSEQLDESQRMINPEKELSLILPKTAYHVWLVPERLSAHTYCAVASVTYHFLPVHGLEGKCAFPVVLFKVCQKQQQSLKPADNNSSLDNPSMDKNGNARPTMESPSTLLQNLNLDGVSDKTLPAIMLSPLDSRPLMYPAVLYETRKNPAVMKHSLVEAHGEAEAEDDVQRSMARRKKNEPPMDINKKCSYCDKVFKRPCDFTKHEKTHSRPWKCPVEDCKYHHVGWPTEKERDRHVNDRHSDNPPAYNCMFNPCTYTSKRESNLKQHMEKAHGWKYVRSKKNGKRGQTPSTSEGSPNQTTPPTPSMPLTPAMSTPVSSLSTELPSPSSGHMPSPYSQTMSANEPVIYNGSYVDGYSNMANGQAFNFADPPMMTGYDYSDFQLFPSADLDNISLDPVPHSQTEDFTTFNQALDAGNTHELISQPPSADMTLDQLGQDHLNPYCFDSEFYSYQSGLADFQPNNGMPEF</sequence>
<dbReference type="PANTHER" id="PTHR46179">
    <property type="entry name" value="ZINC FINGER PROTEIN"/>
    <property type="match status" value="1"/>
</dbReference>
<comment type="subcellular location">
    <subcellularLocation>
        <location evidence="1">Nucleus</location>
    </subcellularLocation>
</comment>
<dbReference type="GO" id="GO:0006357">
    <property type="term" value="P:regulation of transcription by RNA polymerase II"/>
    <property type="evidence" value="ECO:0007669"/>
    <property type="project" value="TreeGrafter"/>
</dbReference>
<evidence type="ECO:0000256" key="1">
    <source>
        <dbReference type="ARBA" id="ARBA00004123"/>
    </source>
</evidence>
<evidence type="ECO:0000256" key="9">
    <source>
        <dbReference type="SAM" id="MobiDB-lite"/>
    </source>
</evidence>
<feature type="domain" description="C2H2-type" evidence="10">
    <location>
        <begin position="241"/>
        <end position="268"/>
    </location>
</feature>
<evidence type="ECO:0000256" key="7">
    <source>
        <dbReference type="ARBA" id="ARBA00023242"/>
    </source>
</evidence>
<feature type="compositionally biased region" description="Low complexity" evidence="9">
    <location>
        <begin position="363"/>
        <end position="383"/>
    </location>
</feature>
<dbReference type="GO" id="GO:0005634">
    <property type="term" value="C:nucleus"/>
    <property type="evidence" value="ECO:0007669"/>
    <property type="project" value="UniProtKB-SubCell"/>
</dbReference>
<feature type="region of interest" description="Disordered" evidence="9">
    <location>
        <begin position="317"/>
        <end position="390"/>
    </location>
</feature>
<proteinExistence type="predicted"/>
<dbReference type="PANTHER" id="PTHR46179:SF13">
    <property type="entry name" value="C2H2-TYPE DOMAIN-CONTAINING PROTEIN"/>
    <property type="match status" value="1"/>
</dbReference>
<feature type="region of interest" description="Disordered" evidence="9">
    <location>
        <begin position="133"/>
        <end position="160"/>
    </location>
</feature>
<keyword evidence="2" id="KW-0479">Metal-binding</keyword>
<evidence type="ECO:0000256" key="3">
    <source>
        <dbReference type="ARBA" id="ARBA00022771"/>
    </source>
</evidence>
<dbReference type="PROSITE" id="PS50157">
    <property type="entry name" value="ZINC_FINGER_C2H2_2"/>
    <property type="match status" value="1"/>
</dbReference>
<name>A0A093VCS6_TALMA</name>
<dbReference type="AlphaFoldDB" id="A0A093VCS6"/>
<dbReference type="InterPro" id="IPR013087">
    <property type="entry name" value="Znf_C2H2_type"/>
</dbReference>
<evidence type="ECO:0000256" key="4">
    <source>
        <dbReference type="ARBA" id="ARBA00022833"/>
    </source>
</evidence>
<dbReference type="SMART" id="SM00355">
    <property type="entry name" value="ZnF_C2H2"/>
    <property type="match status" value="3"/>
</dbReference>
<dbReference type="eggNOG" id="ENOG502S2AR">
    <property type="taxonomic scope" value="Eukaryota"/>
</dbReference>
<comment type="caution">
    <text evidence="11">The sequence shown here is derived from an EMBL/GenBank/DDBJ whole genome shotgun (WGS) entry which is preliminary data.</text>
</comment>
<evidence type="ECO:0000256" key="6">
    <source>
        <dbReference type="ARBA" id="ARBA00023163"/>
    </source>
</evidence>
<keyword evidence="4" id="KW-0862">Zinc</keyword>
<feature type="compositionally biased region" description="Basic residues" evidence="9">
    <location>
        <begin position="328"/>
        <end position="339"/>
    </location>
</feature>
<dbReference type="GO" id="GO:0008270">
    <property type="term" value="F:zinc ion binding"/>
    <property type="evidence" value="ECO:0007669"/>
    <property type="project" value="UniProtKB-KW"/>
</dbReference>
<keyword evidence="6" id="KW-0804">Transcription</keyword>
<keyword evidence="7" id="KW-0539">Nucleus</keyword>
<evidence type="ECO:0000256" key="5">
    <source>
        <dbReference type="ARBA" id="ARBA00023015"/>
    </source>
</evidence>
<accession>A0A093VCS6</accession>
<feature type="compositionally biased region" description="Polar residues" evidence="9">
    <location>
        <begin position="133"/>
        <end position="149"/>
    </location>
</feature>
<organism evidence="11">
    <name type="scientific">Talaromyces marneffei PM1</name>
    <dbReference type="NCBI Taxonomy" id="1077442"/>
    <lineage>
        <taxon>Eukaryota</taxon>
        <taxon>Fungi</taxon>
        <taxon>Dikarya</taxon>
        <taxon>Ascomycota</taxon>
        <taxon>Pezizomycotina</taxon>
        <taxon>Eurotiomycetes</taxon>
        <taxon>Eurotiomycetidae</taxon>
        <taxon>Eurotiales</taxon>
        <taxon>Trichocomaceae</taxon>
        <taxon>Talaromyces</taxon>
        <taxon>Talaromyces sect. Talaromyces</taxon>
    </lineage>
</organism>
<protein>
    <submittedName>
        <fullName evidence="11">Zinc finger transcription factor ace1</fullName>
    </submittedName>
</protein>
<reference evidence="11" key="1">
    <citation type="journal article" date="2014" name="PLoS Genet.">
        <title>Signature Gene Expression Reveals Novel Clues to the Molecular Mechanisms of Dimorphic Transition in Penicillium marneffei.</title>
        <authorList>
            <person name="Yang E."/>
            <person name="Wang G."/>
            <person name="Cai J."/>
            <person name="Woo P.C."/>
            <person name="Lau S.K."/>
            <person name="Yuen K.-Y."/>
            <person name="Chow W.-N."/>
            <person name="Lin X."/>
        </authorList>
    </citation>
    <scope>NUCLEOTIDE SEQUENCE [LARGE SCALE GENOMIC DNA]</scope>
    <source>
        <strain evidence="11">PM1</strain>
    </source>
</reference>
<gene>
    <name evidence="11" type="ORF">GQ26_0081610</name>
</gene>
<dbReference type="InterPro" id="IPR051061">
    <property type="entry name" value="Zinc_finger_trans_reg"/>
</dbReference>
<keyword evidence="3 8" id="KW-0863">Zinc-finger</keyword>
<dbReference type="HOGENOM" id="CLU_631773_0_0_1"/>
<dbReference type="PROSITE" id="PS00028">
    <property type="entry name" value="ZINC_FINGER_C2H2_1"/>
    <property type="match status" value="1"/>
</dbReference>
<feature type="compositionally biased region" description="Basic and acidic residues" evidence="9">
    <location>
        <begin position="317"/>
        <end position="327"/>
    </location>
</feature>
<keyword evidence="5" id="KW-0805">Transcription regulation</keyword>